<evidence type="ECO:0000256" key="7">
    <source>
        <dbReference type="SAM" id="MobiDB-lite"/>
    </source>
</evidence>
<evidence type="ECO:0000256" key="1">
    <source>
        <dbReference type="ARBA" id="ARBA00004370"/>
    </source>
</evidence>
<evidence type="ECO:0000256" key="2">
    <source>
        <dbReference type="ARBA" id="ARBA00010532"/>
    </source>
</evidence>
<dbReference type="Pfam" id="PF01130">
    <property type="entry name" value="CD36"/>
    <property type="match status" value="1"/>
</dbReference>
<dbReference type="GO" id="GO:0016020">
    <property type="term" value="C:membrane"/>
    <property type="evidence" value="ECO:0007669"/>
    <property type="project" value="UniProtKB-SubCell"/>
</dbReference>
<name>A0AA85JRB0_TRIRE</name>
<proteinExistence type="inferred from homology"/>
<dbReference type="PANTHER" id="PTHR11923">
    <property type="entry name" value="SCAVENGER RECEPTOR CLASS B TYPE-1 SR-B1"/>
    <property type="match status" value="1"/>
</dbReference>
<dbReference type="PRINTS" id="PR01611">
    <property type="entry name" value="LIMPII"/>
</dbReference>
<dbReference type="PANTHER" id="PTHR11923:SF51">
    <property type="entry name" value="LYSOSOME MEMBRANE PROTEIN 2"/>
    <property type="match status" value="1"/>
</dbReference>
<keyword evidence="5 8" id="KW-0472">Membrane</keyword>
<dbReference type="PRINTS" id="PR01609">
    <property type="entry name" value="CD36FAMILY"/>
</dbReference>
<dbReference type="Proteomes" id="UP000050795">
    <property type="component" value="Unassembled WGS sequence"/>
</dbReference>
<reference evidence="10" key="2">
    <citation type="submission" date="2023-11" db="UniProtKB">
        <authorList>
            <consortium name="WormBaseParasite"/>
        </authorList>
    </citation>
    <scope>IDENTIFICATION</scope>
</reference>
<comment type="similarity">
    <text evidence="2">Belongs to the CD36 family.</text>
</comment>
<feature type="compositionally biased region" description="Low complexity" evidence="7">
    <location>
        <begin position="476"/>
        <end position="499"/>
    </location>
</feature>
<dbReference type="InterPro" id="IPR005429">
    <property type="entry name" value="LimpII"/>
</dbReference>
<comment type="subcellular location">
    <subcellularLocation>
        <location evidence="1">Membrane</location>
    </subcellularLocation>
</comment>
<organism evidence="9 10">
    <name type="scientific">Trichobilharzia regenti</name>
    <name type="common">Nasal bird schistosome</name>
    <dbReference type="NCBI Taxonomy" id="157069"/>
    <lineage>
        <taxon>Eukaryota</taxon>
        <taxon>Metazoa</taxon>
        <taxon>Spiralia</taxon>
        <taxon>Lophotrochozoa</taxon>
        <taxon>Platyhelminthes</taxon>
        <taxon>Trematoda</taxon>
        <taxon>Digenea</taxon>
        <taxon>Strigeidida</taxon>
        <taxon>Schistosomatoidea</taxon>
        <taxon>Schistosomatidae</taxon>
        <taxon>Trichobilharzia</taxon>
    </lineage>
</organism>
<evidence type="ECO:0000256" key="4">
    <source>
        <dbReference type="ARBA" id="ARBA00022989"/>
    </source>
</evidence>
<evidence type="ECO:0000256" key="3">
    <source>
        <dbReference type="ARBA" id="ARBA00022692"/>
    </source>
</evidence>
<dbReference type="GO" id="GO:0005764">
    <property type="term" value="C:lysosome"/>
    <property type="evidence" value="ECO:0007669"/>
    <property type="project" value="InterPro"/>
</dbReference>
<keyword evidence="3 8" id="KW-0812">Transmembrane</keyword>
<dbReference type="GO" id="GO:0005044">
    <property type="term" value="F:scavenger receptor activity"/>
    <property type="evidence" value="ECO:0007669"/>
    <property type="project" value="InterPro"/>
</dbReference>
<evidence type="ECO:0008006" key="11">
    <source>
        <dbReference type="Google" id="ProtNLM"/>
    </source>
</evidence>
<reference evidence="9" key="1">
    <citation type="submission" date="2022-06" db="EMBL/GenBank/DDBJ databases">
        <authorList>
            <person name="Berger JAMES D."/>
            <person name="Berger JAMES D."/>
        </authorList>
    </citation>
    <scope>NUCLEOTIDE SEQUENCE [LARGE SCALE GENOMIC DNA]</scope>
</reference>
<dbReference type="WBParaSite" id="TREG1_31390.1">
    <property type="protein sequence ID" value="TREG1_31390.1"/>
    <property type="gene ID" value="TREG1_31390"/>
</dbReference>
<dbReference type="InterPro" id="IPR002159">
    <property type="entry name" value="CD36_fam"/>
</dbReference>
<feature type="region of interest" description="Disordered" evidence="7">
    <location>
        <begin position="475"/>
        <end position="536"/>
    </location>
</feature>
<evidence type="ECO:0000256" key="5">
    <source>
        <dbReference type="ARBA" id="ARBA00023136"/>
    </source>
</evidence>
<evidence type="ECO:0000313" key="9">
    <source>
        <dbReference type="Proteomes" id="UP000050795"/>
    </source>
</evidence>
<keyword evidence="9" id="KW-1185">Reference proteome</keyword>
<feature type="transmembrane region" description="Helical" evidence="8">
    <location>
        <begin position="7"/>
        <end position="35"/>
    </location>
</feature>
<accession>A0AA85JRB0</accession>
<evidence type="ECO:0000256" key="6">
    <source>
        <dbReference type="ARBA" id="ARBA00023180"/>
    </source>
</evidence>
<keyword evidence="4 8" id="KW-1133">Transmembrane helix</keyword>
<feature type="transmembrane region" description="Helical" evidence="8">
    <location>
        <begin position="438"/>
        <end position="460"/>
    </location>
</feature>
<evidence type="ECO:0000256" key="8">
    <source>
        <dbReference type="SAM" id="Phobius"/>
    </source>
</evidence>
<sequence>MQPRLCLTLIIVFSVLIFLSLLSLCILYPFIWYLITRQTRIIPGSFVYPEWLQPSIPVYAQFYLFNLTNPVEFQAGEKPRVEQLGPYTYREQRVKFNVSMTNEFISYRERKQYYFDKNLSNGTEADVITGVNLAFVTIAEKMNSMPWFLDRVIELIEKYLSDTLIVRKTVNELLWGYEDQFLSLLVKLGLNIPTTRIGLMINVNNTLSDSITIDSGLMSSQMVGRIVKFHGNDTLSYWTTPTANMINGTDGTIFHPFITQGEKPYIFSADLCRSLQFYADSVTQMNQLPVIKFLPMPDTFKSPKSYEKNRGFCLNWPDCYGDGVLDMSSCQPGAPVAMSQPHFLNSDKSYQEAVDGLHPSEEFNTVIYVEPNTGGIIKAEKKMQVNLHVKNNQKFVQLKNLSTVLLPIMFINESVQLNDTLIDQLTYGLIKAPKIAKIILVCIVTFSIPVMCFILSVHFYQKRRNSNTYVNFTDDQTQGEQQQNQQQHRQQQEEQMTEQLITPHYPDGTNQHSNEEKSNHHQQQRQQIDDCNPIVV</sequence>
<protein>
    <recommendedName>
        <fullName evidence="11">Lysosome membrane protein 2</fullName>
    </recommendedName>
</protein>
<keyword evidence="6" id="KW-0325">Glycoprotein</keyword>
<dbReference type="AlphaFoldDB" id="A0AA85JRB0"/>
<evidence type="ECO:0000313" key="10">
    <source>
        <dbReference type="WBParaSite" id="TREG1_31390.1"/>
    </source>
</evidence>